<keyword evidence="3 5" id="KW-0067">ATP-binding</keyword>
<dbReference type="CDD" id="cd03255">
    <property type="entry name" value="ABC_MJ0796_LolCDE_FtsE"/>
    <property type="match status" value="1"/>
</dbReference>
<evidence type="ECO:0000259" key="4">
    <source>
        <dbReference type="PROSITE" id="PS50893"/>
    </source>
</evidence>
<evidence type="ECO:0000313" key="6">
    <source>
        <dbReference type="Proteomes" id="UP000224915"/>
    </source>
</evidence>
<dbReference type="InterPro" id="IPR015854">
    <property type="entry name" value="ABC_transpr_LolD-like"/>
</dbReference>
<dbReference type="GO" id="GO:0016887">
    <property type="term" value="F:ATP hydrolysis activity"/>
    <property type="evidence" value="ECO:0007669"/>
    <property type="project" value="InterPro"/>
</dbReference>
<dbReference type="GO" id="GO:0098796">
    <property type="term" value="C:membrane protein complex"/>
    <property type="evidence" value="ECO:0007669"/>
    <property type="project" value="UniProtKB-ARBA"/>
</dbReference>
<dbReference type="AlphaFoldDB" id="A0A2A9D2G8"/>
<sequence length="249" mass="26362">MRVRPATIDAAGMSENLEGIALTKTYGETVAVTHALAGVDVSITPGESVAVMGPSGSGKTTLLHLLAGVLRPTSGSIRWRGRDVVAMSDRERTRLRREEFGFVFQSGQLLPELPAEENVALPLMLAGVRRAEATQRARGWLAHLGLAGLEQRRPGELSGGQAQRVAVARALVGRPGVVFADEPTGALDRRTGAEVMHALTQACAATGAALVVVTHDVEVARWCGRTLQVRDGRIVPEAAPSLQELGEAR</sequence>
<dbReference type="InterPro" id="IPR017911">
    <property type="entry name" value="MacB-like_ATP-bd"/>
</dbReference>
<proteinExistence type="predicted"/>
<dbReference type="EMBL" id="PDJD01000001">
    <property type="protein sequence ID" value="PFG20897.1"/>
    <property type="molecule type" value="Genomic_DNA"/>
</dbReference>
<keyword evidence="2" id="KW-0547">Nucleotide-binding</keyword>
<reference evidence="5 6" key="1">
    <citation type="submission" date="2017-10" db="EMBL/GenBank/DDBJ databases">
        <title>Sequencing the genomes of 1000 actinobacteria strains.</title>
        <authorList>
            <person name="Klenk H.-P."/>
        </authorList>
    </citation>
    <scope>NUCLEOTIDE SEQUENCE [LARGE SCALE GENOMIC DNA]</scope>
    <source>
        <strain evidence="5 6">DSM 21801</strain>
    </source>
</reference>
<feature type="domain" description="ABC transporter" evidence="4">
    <location>
        <begin position="17"/>
        <end position="248"/>
    </location>
</feature>
<evidence type="ECO:0000256" key="3">
    <source>
        <dbReference type="ARBA" id="ARBA00022840"/>
    </source>
</evidence>
<dbReference type="PANTHER" id="PTHR24220">
    <property type="entry name" value="IMPORT ATP-BINDING PROTEIN"/>
    <property type="match status" value="1"/>
</dbReference>
<keyword evidence="6" id="KW-1185">Reference proteome</keyword>
<dbReference type="InterPro" id="IPR003593">
    <property type="entry name" value="AAA+_ATPase"/>
</dbReference>
<dbReference type="InterPro" id="IPR027417">
    <property type="entry name" value="P-loop_NTPase"/>
</dbReference>
<evidence type="ECO:0000256" key="2">
    <source>
        <dbReference type="ARBA" id="ARBA00022741"/>
    </source>
</evidence>
<dbReference type="PANTHER" id="PTHR24220:SF685">
    <property type="entry name" value="ABC TRANSPORTER RELATED"/>
    <property type="match status" value="1"/>
</dbReference>
<dbReference type="GO" id="GO:0022857">
    <property type="term" value="F:transmembrane transporter activity"/>
    <property type="evidence" value="ECO:0007669"/>
    <property type="project" value="TreeGrafter"/>
</dbReference>
<dbReference type="Pfam" id="PF00005">
    <property type="entry name" value="ABC_tran"/>
    <property type="match status" value="1"/>
</dbReference>
<keyword evidence="1" id="KW-0813">Transport</keyword>
<dbReference type="GO" id="GO:0005886">
    <property type="term" value="C:plasma membrane"/>
    <property type="evidence" value="ECO:0007669"/>
    <property type="project" value="TreeGrafter"/>
</dbReference>
<evidence type="ECO:0000256" key="1">
    <source>
        <dbReference type="ARBA" id="ARBA00022448"/>
    </source>
</evidence>
<dbReference type="SUPFAM" id="SSF52540">
    <property type="entry name" value="P-loop containing nucleoside triphosphate hydrolases"/>
    <property type="match status" value="1"/>
</dbReference>
<dbReference type="Proteomes" id="UP000224915">
    <property type="component" value="Unassembled WGS sequence"/>
</dbReference>
<dbReference type="Gene3D" id="3.40.50.300">
    <property type="entry name" value="P-loop containing nucleotide triphosphate hydrolases"/>
    <property type="match status" value="1"/>
</dbReference>
<dbReference type="GO" id="GO:0005524">
    <property type="term" value="F:ATP binding"/>
    <property type="evidence" value="ECO:0007669"/>
    <property type="project" value="UniProtKB-KW"/>
</dbReference>
<name>A0A2A9D2G8_9MICO</name>
<dbReference type="PROSITE" id="PS00211">
    <property type="entry name" value="ABC_TRANSPORTER_1"/>
    <property type="match status" value="1"/>
</dbReference>
<dbReference type="PROSITE" id="PS50893">
    <property type="entry name" value="ABC_TRANSPORTER_2"/>
    <property type="match status" value="1"/>
</dbReference>
<organism evidence="5 6">
    <name type="scientific">Serinibacter salmoneus</name>
    <dbReference type="NCBI Taxonomy" id="556530"/>
    <lineage>
        <taxon>Bacteria</taxon>
        <taxon>Bacillati</taxon>
        <taxon>Actinomycetota</taxon>
        <taxon>Actinomycetes</taxon>
        <taxon>Micrococcales</taxon>
        <taxon>Beutenbergiaceae</taxon>
        <taxon>Serinibacter</taxon>
    </lineage>
</organism>
<comment type="caution">
    <text evidence="5">The sequence shown here is derived from an EMBL/GenBank/DDBJ whole genome shotgun (WGS) entry which is preliminary data.</text>
</comment>
<dbReference type="InterPro" id="IPR003439">
    <property type="entry name" value="ABC_transporter-like_ATP-bd"/>
</dbReference>
<accession>A0A2A9D2G8</accession>
<dbReference type="FunFam" id="3.40.50.300:FF:000032">
    <property type="entry name" value="Export ABC transporter ATP-binding protein"/>
    <property type="match status" value="1"/>
</dbReference>
<dbReference type="InterPro" id="IPR017871">
    <property type="entry name" value="ABC_transporter-like_CS"/>
</dbReference>
<dbReference type="SMART" id="SM00382">
    <property type="entry name" value="AAA"/>
    <property type="match status" value="1"/>
</dbReference>
<protein>
    <submittedName>
        <fullName evidence="5">Putative ABC transport system ATP-binding protein</fullName>
    </submittedName>
</protein>
<gene>
    <name evidence="5" type="ORF">ATL40_2513</name>
</gene>
<evidence type="ECO:0000313" key="5">
    <source>
        <dbReference type="EMBL" id="PFG20897.1"/>
    </source>
</evidence>